<dbReference type="InterPro" id="IPR050109">
    <property type="entry name" value="HTH-type_TetR-like_transc_reg"/>
</dbReference>
<proteinExistence type="predicted"/>
<accession>A0ABY7ZT73</accession>
<evidence type="ECO:0000256" key="2">
    <source>
        <dbReference type="ARBA" id="ARBA00023125"/>
    </source>
</evidence>
<evidence type="ECO:0000313" key="6">
    <source>
        <dbReference type="EMBL" id="WDZ86100.1"/>
    </source>
</evidence>
<protein>
    <submittedName>
        <fullName evidence="6">TetR/AcrR family transcriptional regulator</fullName>
    </submittedName>
</protein>
<gene>
    <name evidence="6" type="ORF">PVK37_06670</name>
</gene>
<dbReference type="Pfam" id="PF16859">
    <property type="entry name" value="TetR_C_11"/>
    <property type="match status" value="1"/>
</dbReference>
<dbReference type="SUPFAM" id="SSF46689">
    <property type="entry name" value="Homeodomain-like"/>
    <property type="match status" value="1"/>
</dbReference>
<keyword evidence="7" id="KW-1185">Reference proteome</keyword>
<dbReference type="InterPro" id="IPR009057">
    <property type="entry name" value="Homeodomain-like_sf"/>
</dbReference>
<dbReference type="Proteomes" id="UP001219605">
    <property type="component" value="Chromosome"/>
</dbReference>
<evidence type="ECO:0000259" key="5">
    <source>
        <dbReference type="PROSITE" id="PS50977"/>
    </source>
</evidence>
<dbReference type="PROSITE" id="PS50977">
    <property type="entry name" value="HTH_TETR_2"/>
    <property type="match status" value="1"/>
</dbReference>
<dbReference type="Gene3D" id="1.10.357.10">
    <property type="entry name" value="Tetracycline Repressor, domain 2"/>
    <property type="match status" value="1"/>
</dbReference>
<dbReference type="InterPro" id="IPR011075">
    <property type="entry name" value="TetR_C"/>
</dbReference>
<keyword evidence="3" id="KW-0804">Transcription</keyword>
<organism evidence="6 7">
    <name type="scientific">Micromonospora cathayae</name>
    <dbReference type="NCBI Taxonomy" id="3028804"/>
    <lineage>
        <taxon>Bacteria</taxon>
        <taxon>Bacillati</taxon>
        <taxon>Actinomycetota</taxon>
        <taxon>Actinomycetes</taxon>
        <taxon>Micromonosporales</taxon>
        <taxon>Micromonosporaceae</taxon>
        <taxon>Micromonospora</taxon>
    </lineage>
</organism>
<reference evidence="6 7" key="1">
    <citation type="submission" date="2023-02" db="EMBL/GenBank/DDBJ databases">
        <authorList>
            <person name="Mo P."/>
        </authorList>
    </citation>
    <scope>NUCLEOTIDE SEQUENCE [LARGE SCALE GENOMIC DNA]</scope>
    <source>
        <strain evidence="6 7">HUAS 3</strain>
    </source>
</reference>
<feature type="DNA-binding region" description="H-T-H motif" evidence="4">
    <location>
        <begin position="33"/>
        <end position="52"/>
    </location>
</feature>
<evidence type="ECO:0000256" key="4">
    <source>
        <dbReference type="PROSITE-ProRule" id="PRU00335"/>
    </source>
</evidence>
<evidence type="ECO:0000256" key="1">
    <source>
        <dbReference type="ARBA" id="ARBA00023015"/>
    </source>
</evidence>
<dbReference type="RefSeq" id="WP_275032884.1">
    <property type="nucleotide sequence ID" value="NZ_CP118615.1"/>
</dbReference>
<evidence type="ECO:0000256" key="3">
    <source>
        <dbReference type="ARBA" id="ARBA00023163"/>
    </source>
</evidence>
<dbReference type="InterPro" id="IPR001647">
    <property type="entry name" value="HTH_TetR"/>
</dbReference>
<dbReference type="SUPFAM" id="SSF48498">
    <property type="entry name" value="Tetracyclin repressor-like, C-terminal domain"/>
    <property type="match status" value="1"/>
</dbReference>
<evidence type="ECO:0000313" key="7">
    <source>
        <dbReference type="Proteomes" id="UP001219605"/>
    </source>
</evidence>
<dbReference type="PANTHER" id="PTHR30055">
    <property type="entry name" value="HTH-TYPE TRANSCRIPTIONAL REGULATOR RUTR"/>
    <property type="match status" value="1"/>
</dbReference>
<keyword evidence="2 4" id="KW-0238">DNA-binding</keyword>
<dbReference type="EMBL" id="CP118615">
    <property type="protein sequence ID" value="WDZ86100.1"/>
    <property type="molecule type" value="Genomic_DNA"/>
</dbReference>
<name>A0ABY7ZT73_9ACTN</name>
<dbReference type="Gene3D" id="1.10.10.60">
    <property type="entry name" value="Homeodomain-like"/>
    <property type="match status" value="1"/>
</dbReference>
<feature type="domain" description="HTH tetR-type" evidence="5">
    <location>
        <begin position="10"/>
        <end position="70"/>
    </location>
</feature>
<dbReference type="PANTHER" id="PTHR30055:SF148">
    <property type="entry name" value="TETR-FAMILY TRANSCRIPTIONAL REGULATOR"/>
    <property type="match status" value="1"/>
</dbReference>
<dbReference type="PRINTS" id="PR00455">
    <property type="entry name" value="HTHTETR"/>
</dbReference>
<dbReference type="Pfam" id="PF00440">
    <property type="entry name" value="TetR_N"/>
    <property type="match status" value="1"/>
</dbReference>
<keyword evidence="1" id="KW-0805">Transcription regulation</keyword>
<sequence length="207" mass="22278">MAGTTRRRGPALEDAILRAAADELTEHGYAGLTVEAVARRAGTNKNAIYRRWPGRAALGVAAYRHLMVADVELPDEGDLRGDVLALLRGVNCDWSSPAGVVLRSLMAGVADDPELLASLRSAASDGGAQRWLRLLARARTRGEIPDGPVTSRMATVALDLLRNEFVTRGVRTVPDETIVEIVDEVYLPLLRHRQPDVRGNQPAASAG</sequence>
<dbReference type="InterPro" id="IPR036271">
    <property type="entry name" value="Tet_transcr_reg_TetR-rel_C_sf"/>
</dbReference>